<gene>
    <name evidence="4" type="ORF">BF38_4651</name>
    <name evidence="5" type="ORF">FOC89_03975</name>
</gene>
<evidence type="ECO:0000313" key="7">
    <source>
        <dbReference type="Proteomes" id="UP000501107"/>
    </source>
</evidence>
<dbReference type="FunFam" id="3.40.710.10:FF:000031">
    <property type="entry name" value="Penicillin-binding protein, putative"/>
    <property type="match status" value="1"/>
</dbReference>
<dbReference type="Proteomes" id="UP000031876">
    <property type="component" value="Chromosome"/>
</dbReference>
<accession>A0A0B5NMD1</accession>
<dbReference type="GO" id="GO:0016020">
    <property type="term" value="C:membrane"/>
    <property type="evidence" value="ECO:0007669"/>
    <property type="project" value="UniProtKB-SubCell"/>
</dbReference>
<dbReference type="InterPro" id="IPR012338">
    <property type="entry name" value="Beta-lactam/transpept-like"/>
</dbReference>
<dbReference type="KEGG" id="btw:BF38_4651"/>
<name>A0A0B5NMD1_BACTU</name>
<dbReference type="InterPro" id="IPR050491">
    <property type="entry name" value="AmpC-like"/>
</dbReference>
<protein>
    <submittedName>
        <fullName evidence="5">Beta-lactamase family protein</fullName>
    </submittedName>
</protein>
<dbReference type="InterPro" id="IPR001466">
    <property type="entry name" value="Beta-lactam-related"/>
</dbReference>
<dbReference type="Gene3D" id="3.40.710.10">
    <property type="entry name" value="DD-peptidase/beta-lactamase superfamily"/>
    <property type="match status" value="1"/>
</dbReference>
<reference evidence="5 7" key="2">
    <citation type="submission" date="2020-05" db="EMBL/GenBank/DDBJ databases">
        <title>FDA dAtabase for Regulatory Grade micrObial Sequences (FDA-ARGOS): Supporting development and validation of Infectious Disease Dx tests.</title>
        <authorList>
            <person name="Nelson B."/>
            <person name="Plummer A."/>
            <person name="Tallon L."/>
            <person name="Sadzewicz L."/>
            <person name="Zhao X."/>
            <person name="Vavikolanu K."/>
            <person name="Mehta A."/>
            <person name="Aluvathingal J."/>
            <person name="Nadendla S."/>
            <person name="Myers T."/>
            <person name="Yan Y."/>
            <person name="Sichtig H."/>
        </authorList>
    </citation>
    <scope>NUCLEOTIDE SEQUENCE [LARGE SCALE GENOMIC DNA]</scope>
    <source>
        <strain evidence="5 7">FDAARGOS_795</strain>
    </source>
</reference>
<dbReference type="PANTHER" id="PTHR46825">
    <property type="entry name" value="D-ALANYL-D-ALANINE-CARBOXYPEPTIDASE/ENDOPEPTIDASE AMPH"/>
    <property type="match status" value="1"/>
</dbReference>
<dbReference type="RefSeq" id="WP_000915215.1">
    <property type="nucleotide sequence ID" value="NZ_CP009335.1"/>
</dbReference>
<evidence type="ECO:0000313" key="5">
    <source>
        <dbReference type="EMBL" id="QKH23184.1"/>
    </source>
</evidence>
<dbReference type="EMBL" id="CP009335">
    <property type="protein sequence ID" value="AJG78984.1"/>
    <property type="molecule type" value="Genomic_DNA"/>
</dbReference>
<evidence type="ECO:0000313" key="4">
    <source>
        <dbReference type="EMBL" id="AJG78984.1"/>
    </source>
</evidence>
<dbReference type="MEROPS" id="S12.A21"/>
<dbReference type="AlphaFoldDB" id="A0A0B5NMD1"/>
<dbReference type="SUPFAM" id="SSF56601">
    <property type="entry name" value="beta-lactamase/transpeptidase-like"/>
    <property type="match status" value="1"/>
</dbReference>
<feature type="domain" description="Beta-lactamase-related" evidence="3">
    <location>
        <begin position="65"/>
        <end position="359"/>
    </location>
</feature>
<evidence type="ECO:0000256" key="1">
    <source>
        <dbReference type="ARBA" id="ARBA00004370"/>
    </source>
</evidence>
<evidence type="ECO:0000259" key="3">
    <source>
        <dbReference type="Pfam" id="PF00144"/>
    </source>
</evidence>
<sequence length="377" mass="42918">MLKKWLIVFFIFAVFSGSVVALIHASKGKKYDIKAFSNLNNKQKHDMQEVDANEKKHYEVVAGKLDQYLKDKGFNGSVLVASKDHVILRKGYGYANVKDKVFTTPRTKYRIGSITKTVVAISIMQLKEKGKLNIEDNVNKYIPSFPADKNITLRNLLTHTSGLPDQGKGRVDAASRLKLVTWIGSQALQFPAGTGWKYTDYNYMVLAYIVEKITNKPLAEYVKENIFTPVEMHESGMGATLPEDIFLAEGYTRKDNELIAAPRLKMNWLYGCGEMYTTVEDMKRLDEAIMNGKLLSKQSVLDMFTASPARKYGFSFYTYPDYYHNHGVLAGWNTFNNFNWDKRTFVILFSNVQNGMNDAFNQEFRKMANDLIEAKGA</sequence>
<dbReference type="EMBL" id="CP053980">
    <property type="protein sequence ID" value="QKH23184.1"/>
    <property type="molecule type" value="Genomic_DNA"/>
</dbReference>
<organism evidence="5 7">
    <name type="scientific">Bacillus thuringiensis</name>
    <dbReference type="NCBI Taxonomy" id="1428"/>
    <lineage>
        <taxon>Bacteria</taxon>
        <taxon>Bacillati</taxon>
        <taxon>Bacillota</taxon>
        <taxon>Bacilli</taxon>
        <taxon>Bacillales</taxon>
        <taxon>Bacillaceae</taxon>
        <taxon>Bacillus</taxon>
        <taxon>Bacillus cereus group</taxon>
    </lineage>
</organism>
<dbReference type="Pfam" id="PF00144">
    <property type="entry name" value="Beta-lactamase"/>
    <property type="match status" value="1"/>
</dbReference>
<proteinExistence type="predicted"/>
<dbReference type="Proteomes" id="UP000501107">
    <property type="component" value="Chromosome"/>
</dbReference>
<dbReference type="PANTHER" id="PTHR46825:SF11">
    <property type="entry name" value="PENICILLIN-BINDING PROTEIN 4"/>
    <property type="match status" value="1"/>
</dbReference>
<evidence type="ECO:0000313" key="6">
    <source>
        <dbReference type="Proteomes" id="UP000031876"/>
    </source>
</evidence>
<reference evidence="4 6" key="1">
    <citation type="journal article" date="2015" name="Genome Announc.">
        <title>Complete genome sequences for 35 biothreat assay-relevant bacillus species.</title>
        <authorList>
            <person name="Johnson S.L."/>
            <person name="Daligault H.E."/>
            <person name="Davenport K.W."/>
            <person name="Jaissle J."/>
            <person name="Frey K.G."/>
            <person name="Ladner J.T."/>
            <person name="Broomall S.M."/>
            <person name="Bishop-Lilly K.A."/>
            <person name="Bruce D.C."/>
            <person name="Gibbons H.S."/>
            <person name="Coyne S.R."/>
            <person name="Lo C.C."/>
            <person name="Meincke L."/>
            <person name="Munk A.C."/>
            <person name="Koroleva G.I."/>
            <person name="Rosenzweig C.N."/>
            <person name="Palacios G.F."/>
            <person name="Redden C.L."/>
            <person name="Minogue T.D."/>
            <person name="Chain P.S."/>
        </authorList>
    </citation>
    <scope>NUCLEOTIDE SEQUENCE [LARGE SCALE GENOMIC DNA]</scope>
    <source>
        <strain evidence="4 6">HD1011</strain>
    </source>
</reference>
<keyword evidence="2" id="KW-0472">Membrane</keyword>
<comment type="subcellular location">
    <subcellularLocation>
        <location evidence="1">Membrane</location>
    </subcellularLocation>
</comment>
<evidence type="ECO:0000256" key="2">
    <source>
        <dbReference type="ARBA" id="ARBA00023136"/>
    </source>
</evidence>